<feature type="domain" description="RING-type" evidence="6">
    <location>
        <begin position="455"/>
        <end position="511"/>
    </location>
</feature>
<dbReference type="EMBL" id="GDJX01010279">
    <property type="protein sequence ID" value="JAT57657.1"/>
    <property type="molecule type" value="Transcribed_RNA"/>
</dbReference>
<gene>
    <name evidence="7" type="primary">rnf126_5</name>
    <name evidence="7" type="ORF">g.38648</name>
</gene>
<dbReference type="PROSITE" id="PS00518">
    <property type="entry name" value="ZF_RING_1"/>
    <property type="match status" value="1"/>
</dbReference>
<evidence type="ECO:0000313" key="7">
    <source>
        <dbReference type="EMBL" id="JAT57657.1"/>
    </source>
</evidence>
<dbReference type="InterPro" id="IPR001841">
    <property type="entry name" value="Znf_RING"/>
</dbReference>
<dbReference type="SMART" id="SM00184">
    <property type="entry name" value="RING"/>
    <property type="match status" value="2"/>
</dbReference>
<dbReference type="GO" id="GO:0016567">
    <property type="term" value="P:protein ubiquitination"/>
    <property type="evidence" value="ECO:0007669"/>
    <property type="project" value="TreeGrafter"/>
</dbReference>
<feature type="domain" description="RING-type" evidence="6">
    <location>
        <begin position="315"/>
        <end position="368"/>
    </location>
</feature>
<evidence type="ECO:0000256" key="2">
    <source>
        <dbReference type="ARBA" id="ARBA00022771"/>
    </source>
</evidence>
<evidence type="ECO:0000256" key="5">
    <source>
        <dbReference type="SAM" id="MobiDB-lite"/>
    </source>
</evidence>
<keyword evidence="2 4" id="KW-0863">Zinc-finger</keyword>
<protein>
    <submittedName>
        <fullName evidence="7">RING finger protein 126</fullName>
    </submittedName>
</protein>
<keyword evidence="1" id="KW-0479">Metal-binding</keyword>
<name>A0A1D1YSN6_9ARAE</name>
<evidence type="ECO:0000256" key="4">
    <source>
        <dbReference type="PROSITE-ProRule" id="PRU00175"/>
    </source>
</evidence>
<dbReference type="GO" id="GO:0061630">
    <property type="term" value="F:ubiquitin protein ligase activity"/>
    <property type="evidence" value="ECO:0007669"/>
    <property type="project" value="TreeGrafter"/>
</dbReference>
<dbReference type="InterPro" id="IPR017907">
    <property type="entry name" value="Znf_RING_CS"/>
</dbReference>
<organism evidence="7">
    <name type="scientific">Anthurium amnicola</name>
    <dbReference type="NCBI Taxonomy" id="1678845"/>
    <lineage>
        <taxon>Eukaryota</taxon>
        <taxon>Viridiplantae</taxon>
        <taxon>Streptophyta</taxon>
        <taxon>Embryophyta</taxon>
        <taxon>Tracheophyta</taxon>
        <taxon>Spermatophyta</taxon>
        <taxon>Magnoliopsida</taxon>
        <taxon>Liliopsida</taxon>
        <taxon>Araceae</taxon>
        <taxon>Pothoideae</taxon>
        <taxon>Potheae</taxon>
        <taxon>Anthurium</taxon>
    </lineage>
</organism>
<dbReference type="GO" id="GO:0008270">
    <property type="term" value="F:zinc ion binding"/>
    <property type="evidence" value="ECO:0007669"/>
    <property type="project" value="UniProtKB-KW"/>
</dbReference>
<dbReference type="Pfam" id="PF13639">
    <property type="entry name" value="zf-RING_2"/>
    <property type="match status" value="1"/>
</dbReference>
<dbReference type="CDD" id="cd16448">
    <property type="entry name" value="RING-H2"/>
    <property type="match status" value="1"/>
</dbReference>
<feature type="compositionally biased region" description="Low complexity" evidence="5">
    <location>
        <begin position="412"/>
        <end position="443"/>
    </location>
</feature>
<keyword evidence="3" id="KW-0862">Zinc</keyword>
<reference evidence="7" key="1">
    <citation type="submission" date="2015-07" db="EMBL/GenBank/DDBJ databases">
        <title>Transcriptome Assembly of Anthurium amnicola.</title>
        <authorList>
            <person name="Suzuki J."/>
        </authorList>
    </citation>
    <scope>NUCLEOTIDE SEQUENCE</scope>
</reference>
<dbReference type="AlphaFoldDB" id="A0A1D1YSN6"/>
<evidence type="ECO:0000256" key="1">
    <source>
        <dbReference type="ARBA" id="ARBA00022723"/>
    </source>
</evidence>
<evidence type="ECO:0000259" key="6">
    <source>
        <dbReference type="PROSITE" id="PS50089"/>
    </source>
</evidence>
<dbReference type="SUPFAM" id="SSF57850">
    <property type="entry name" value="RING/U-box"/>
    <property type="match status" value="2"/>
</dbReference>
<feature type="non-terminal residue" evidence="7">
    <location>
        <position position="1"/>
    </location>
</feature>
<dbReference type="InterPro" id="IPR013083">
    <property type="entry name" value="Znf_RING/FYVE/PHD"/>
</dbReference>
<proteinExistence type="predicted"/>
<dbReference type="PROSITE" id="PS50089">
    <property type="entry name" value="ZF_RING_2"/>
    <property type="match status" value="2"/>
</dbReference>
<feature type="region of interest" description="Disordered" evidence="5">
    <location>
        <begin position="399"/>
        <end position="443"/>
    </location>
</feature>
<feature type="compositionally biased region" description="Low complexity" evidence="5">
    <location>
        <begin position="231"/>
        <end position="245"/>
    </location>
</feature>
<dbReference type="Gene3D" id="3.30.40.10">
    <property type="entry name" value="Zinc/RING finger domain, C3HC4 (zinc finger)"/>
    <property type="match status" value="2"/>
</dbReference>
<sequence>GLGRSNSISVIPQNAHGNEEYQNLYNSYGNSFLATSPPPRASKNNSGFGGNYENSYFETSLIKNSYTLADKDDHDWEKVMRTPGLEESPKESIIYKPLRSATLPSQSELNHSVYPPNVTPSPWISAQSLNNFSSVHALNNNFPSQMQQNNDQYTGYNGGLFGTNIKRSSSVNSVQGNGLIQDDNSHAKFEHGLGGPLDYYEPTSSNIATPSSPTSYYPQSQIFRSFGNALQQQQQQQQQEEGQQQNHHHHHRHPQVQFFIYPISGDGQNTPAGVFFFSPFFIPQEVHKPRASESAINNLPIIIITKEHVDSQASCPICFEPFSVSIGQEENKKEESQNVVRQMPCNHMFCESCLFQWLRQNNTCPLCRKEIEAEEPQTQQNDNNTTDNTFPPFIQIINVDNDDSLPTSPPLSTTNTNTTTTTTNTEQSNSNSNNNNNNNTTQNSHSSCALETVGCCEETDNNVSTPIITLPQCHHRFHASCLRTSLLVEGYSLGDFNSISQPLNFHCPTCRAPAIVQSDVLKMPSIPQNNERQEQQVIPFNLPITIHIPESDDMDLD</sequence>
<dbReference type="PANTHER" id="PTHR45969">
    <property type="entry name" value="RING ZINC FINGER PROTEIN-RELATED"/>
    <property type="match status" value="1"/>
</dbReference>
<evidence type="ECO:0000256" key="3">
    <source>
        <dbReference type="ARBA" id="ARBA00022833"/>
    </source>
</evidence>
<dbReference type="PANTHER" id="PTHR45969:SF69">
    <property type="entry name" value="FINGER DOMAIN PROTEIN, PUTATIVE (AFU_ORTHOLOGUE AFUA_3G12190)-RELATED"/>
    <property type="match status" value="1"/>
</dbReference>
<feature type="region of interest" description="Disordered" evidence="5">
    <location>
        <begin position="228"/>
        <end position="252"/>
    </location>
</feature>
<accession>A0A1D1YSN6</accession>